<protein>
    <submittedName>
        <fullName evidence="1">Uncharacterized protein</fullName>
    </submittedName>
</protein>
<evidence type="ECO:0000313" key="1">
    <source>
        <dbReference type="EMBL" id="RZU49664.1"/>
    </source>
</evidence>
<proteinExistence type="predicted"/>
<gene>
    <name evidence="1" type="ORF">EV385_1417</name>
</gene>
<evidence type="ECO:0000313" key="2">
    <source>
        <dbReference type="Proteomes" id="UP000292564"/>
    </source>
</evidence>
<dbReference type="EMBL" id="SHKY01000001">
    <property type="protein sequence ID" value="RZU49664.1"/>
    <property type="molecule type" value="Genomic_DNA"/>
</dbReference>
<dbReference type="RefSeq" id="WP_130508698.1">
    <property type="nucleotide sequence ID" value="NZ_SHKY01000001.1"/>
</dbReference>
<dbReference type="Proteomes" id="UP000292564">
    <property type="component" value="Unassembled WGS sequence"/>
</dbReference>
<sequence length="70" mass="8205">MSWHRKDPRDPSEGGPIWNAFYKFMAGPATVDNAIEGDTQEARDAWHRDLEARKKWSREQRERKRAAHGV</sequence>
<dbReference type="AlphaFoldDB" id="A0A4Q7ZGY6"/>
<comment type="caution">
    <text evidence="1">The sequence shown here is derived from an EMBL/GenBank/DDBJ whole genome shotgun (WGS) entry which is preliminary data.</text>
</comment>
<organism evidence="1 2">
    <name type="scientific">Krasilnikovia cinnamomea</name>
    <dbReference type="NCBI Taxonomy" id="349313"/>
    <lineage>
        <taxon>Bacteria</taxon>
        <taxon>Bacillati</taxon>
        <taxon>Actinomycetota</taxon>
        <taxon>Actinomycetes</taxon>
        <taxon>Micromonosporales</taxon>
        <taxon>Micromonosporaceae</taxon>
        <taxon>Krasilnikovia</taxon>
    </lineage>
</organism>
<accession>A0A4Q7ZGY6</accession>
<dbReference type="OrthoDB" id="3403206at2"/>
<name>A0A4Q7ZGY6_9ACTN</name>
<reference evidence="1 2" key="1">
    <citation type="submission" date="2019-02" db="EMBL/GenBank/DDBJ databases">
        <title>Sequencing the genomes of 1000 actinobacteria strains.</title>
        <authorList>
            <person name="Klenk H.-P."/>
        </authorList>
    </citation>
    <scope>NUCLEOTIDE SEQUENCE [LARGE SCALE GENOMIC DNA]</scope>
    <source>
        <strain evidence="1 2">DSM 45162</strain>
    </source>
</reference>
<keyword evidence="2" id="KW-1185">Reference proteome</keyword>